<dbReference type="EMBL" id="JAHMUF010000001">
    <property type="protein sequence ID" value="KAG7196265.1"/>
    <property type="molecule type" value="Genomic_DNA"/>
</dbReference>
<feature type="transmembrane region" description="Helical" evidence="1">
    <location>
        <begin position="392"/>
        <end position="415"/>
    </location>
</feature>
<comment type="caution">
    <text evidence="3">The sequence shown here is derived from an EMBL/GenBank/DDBJ whole genome shotgun (WGS) entry which is preliminary data.</text>
</comment>
<keyword evidence="2" id="KW-0732">Signal</keyword>
<name>A0A9P7VEB6_9ASCO</name>
<evidence type="ECO:0000313" key="4">
    <source>
        <dbReference type="Proteomes" id="UP000790833"/>
    </source>
</evidence>
<proteinExistence type="predicted"/>
<dbReference type="Pfam" id="PF06687">
    <property type="entry name" value="SUR7"/>
    <property type="match status" value="1"/>
</dbReference>
<organism evidence="3 4">
    <name type="scientific">Scheffersomyces spartinae</name>
    <dbReference type="NCBI Taxonomy" id="45513"/>
    <lineage>
        <taxon>Eukaryota</taxon>
        <taxon>Fungi</taxon>
        <taxon>Dikarya</taxon>
        <taxon>Ascomycota</taxon>
        <taxon>Saccharomycotina</taxon>
        <taxon>Pichiomycetes</taxon>
        <taxon>Debaryomycetaceae</taxon>
        <taxon>Scheffersomyces</taxon>
    </lineage>
</organism>
<dbReference type="InterPro" id="IPR009571">
    <property type="entry name" value="SUR7/Rim9-like_fungi"/>
</dbReference>
<keyword evidence="1" id="KW-1133">Transmembrane helix</keyword>
<keyword evidence="4" id="KW-1185">Reference proteome</keyword>
<reference evidence="3" key="1">
    <citation type="submission" date="2021-03" db="EMBL/GenBank/DDBJ databases">
        <authorList>
            <person name="Palmer J.M."/>
        </authorList>
    </citation>
    <scope>NUCLEOTIDE SEQUENCE</scope>
    <source>
        <strain evidence="3">ARV_011</strain>
    </source>
</reference>
<feature type="transmembrane region" description="Helical" evidence="1">
    <location>
        <begin position="435"/>
        <end position="465"/>
    </location>
</feature>
<evidence type="ECO:0000256" key="2">
    <source>
        <dbReference type="SAM" id="SignalP"/>
    </source>
</evidence>
<keyword evidence="1" id="KW-0812">Transmembrane</keyword>
<protein>
    <submittedName>
        <fullName evidence="3">Uncharacterized protein</fullName>
    </submittedName>
</protein>
<evidence type="ECO:0000256" key="1">
    <source>
        <dbReference type="SAM" id="Phobius"/>
    </source>
</evidence>
<sequence length="493" mass="53610">MFLVFRIVIFLLSLVVAILSAFALAGSYEKASYLTPAYLIDFHVKNINLSLLFAIDTPDSKKGTNKLESKRENFIVEEEEKKPTKLYNLVDLNGRDTATTTYGNSYLSSFISVKAEANGDVSSITYAVYGTNVQTYSLVTSVYTVRVNNPAINAGNDPFTTYSVATSVFTTSTMYAVATSTYTVGYIASGTNTVSTSTGATNTVSGTSATSVSPTAGAVKQAMRQILSQPAVNYAALGFADVYSISFWGYCRGIITGDVSKTAFENNKVQWIWCSKSQAGYSFSPIKVIKHEMLNSLNGQVDGEVAHSDTVFLSQQDQTTKDSAIEVINGLTYDNINLPGNLESNIKRLNGLNKAAFGLLLLTCLCGCISALVQLLGMFLSPESFLLSLLNYAFQCLIFVFALVSAAMVTAVYVFVRSQVNDNTSVWGVKSFLSINFYAYVWAVVAASLLIVVFSFLGHCLGLFGTGRKRYRRVRTEKAVEEAVEKAIERAEA</sequence>
<dbReference type="GO" id="GO:0005886">
    <property type="term" value="C:plasma membrane"/>
    <property type="evidence" value="ECO:0007669"/>
    <property type="project" value="InterPro"/>
</dbReference>
<dbReference type="PANTHER" id="PTHR28019:SF2">
    <property type="entry name" value="CELL MEMBRANE PROTEIN YLR413W-RELATED"/>
    <property type="match status" value="1"/>
</dbReference>
<evidence type="ECO:0000313" key="3">
    <source>
        <dbReference type="EMBL" id="KAG7196265.1"/>
    </source>
</evidence>
<feature type="chain" id="PRO_5040278262" evidence="2">
    <location>
        <begin position="26"/>
        <end position="493"/>
    </location>
</feature>
<dbReference type="GO" id="GO:0031505">
    <property type="term" value="P:fungal-type cell wall organization"/>
    <property type="evidence" value="ECO:0007669"/>
    <property type="project" value="TreeGrafter"/>
</dbReference>
<gene>
    <name evidence="3" type="ORF">KQ657_000280</name>
</gene>
<dbReference type="PANTHER" id="PTHR28019">
    <property type="entry name" value="CELL MEMBRANE PROTEIN YLR413W-RELATED"/>
    <property type="match status" value="1"/>
</dbReference>
<accession>A0A9P7VEB6</accession>
<keyword evidence="1" id="KW-0472">Membrane</keyword>
<dbReference type="OrthoDB" id="4480814at2759"/>
<dbReference type="RefSeq" id="XP_043051810.1">
    <property type="nucleotide sequence ID" value="XM_043191133.1"/>
</dbReference>
<dbReference type="InterPro" id="IPR052413">
    <property type="entry name" value="SUR7_domain"/>
</dbReference>
<dbReference type="AlphaFoldDB" id="A0A9P7VEB6"/>
<dbReference type="GeneID" id="66113654"/>
<dbReference type="Proteomes" id="UP000790833">
    <property type="component" value="Unassembled WGS sequence"/>
</dbReference>
<dbReference type="GO" id="GO:0051285">
    <property type="term" value="C:cell cortex of cell tip"/>
    <property type="evidence" value="ECO:0007669"/>
    <property type="project" value="TreeGrafter"/>
</dbReference>
<feature type="signal peptide" evidence="2">
    <location>
        <begin position="1"/>
        <end position="25"/>
    </location>
</feature>
<feature type="transmembrane region" description="Helical" evidence="1">
    <location>
        <begin position="355"/>
        <end position="380"/>
    </location>
</feature>